<proteinExistence type="predicted"/>
<evidence type="ECO:0000259" key="2">
    <source>
        <dbReference type="Pfam" id="PF07811"/>
    </source>
</evidence>
<evidence type="ECO:0000313" key="3">
    <source>
        <dbReference type="EMBL" id="SFE11132.1"/>
    </source>
</evidence>
<dbReference type="STRING" id="74348.SAMN04488523_10534"/>
<reference evidence="3 4" key="1">
    <citation type="submission" date="2016-10" db="EMBL/GenBank/DDBJ databases">
        <authorList>
            <person name="de Groot N.N."/>
        </authorList>
    </citation>
    <scope>NUCLEOTIDE SEQUENCE [LARGE SCALE GENOMIC DNA]</scope>
    <source>
        <strain evidence="3 4">DSM 11443</strain>
    </source>
</reference>
<evidence type="ECO:0000313" key="4">
    <source>
        <dbReference type="Proteomes" id="UP000198977"/>
    </source>
</evidence>
<dbReference type="OrthoDB" id="7860729at2"/>
<dbReference type="RefSeq" id="WP_093923304.1">
    <property type="nucleotide sequence ID" value="NZ_FOMW01000005.1"/>
</dbReference>
<keyword evidence="1" id="KW-1133">Transmembrane helix</keyword>
<dbReference type="EMBL" id="FOMW01000005">
    <property type="protein sequence ID" value="SFE11132.1"/>
    <property type="molecule type" value="Genomic_DNA"/>
</dbReference>
<sequence length="163" mass="17246">MKLPRILTPIWQDESGAALVEFALLLPMALLFLGLCFEGGRTFWSYQTTISGVRDATRYLSRVVDADICVNGGSTTEWNDKLLEIVRTTQSGATLFPTAVSISAVTSELACIAGSYRGGAAPVATVTANLNIGVPFAGLFSIAGVNVQTIRTSVTDSTRVLGL</sequence>
<keyword evidence="1" id="KW-0472">Membrane</keyword>
<name>A0A1I1XV09_9RHOB</name>
<dbReference type="InterPro" id="IPR012495">
    <property type="entry name" value="TadE-like_dom"/>
</dbReference>
<dbReference type="Proteomes" id="UP000198977">
    <property type="component" value="Unassembled WGS sequence"/>
</dbReference>
<evidence type="ECO:0000256" key="1">
    <source>
        <dbReference type="SAM" id="Phobius"/>
    </source>
</evidence>
<feature type="transmembrane region" description="Helical" evidence="1">
    <location>
        <begin position="16"/>
        <end position="37"/>
    </location>
</feature>
<feature type="domain" description="TadE-like" evidence="2">
    <location>
        <begin position="16"/>
        <end position="58"/>
    </location>
</feature>
<dbReference type="Pfam" id="PF07811">
    <property type="entry name" value="TadE"/>
    <property type="match status" value="1"/>
</dbReference>
<keyword evidence="4" id="KW-1185">Reference proteome</keyword>
<organism evidence="3 4">
    <name type="scientific">Sulfitobacter brevis</name>
    <dbReference type="NCBI Taxonomy" id="74348"/>
    <lineage>
        <taxon>Bacteria</taxon>
        <taxon>Pseudomonadati</taxon>
        <taxon>Pseudomonadota</taxon>
        <taxon>Alphaproteobacteria</taxon>
        <taxon>Rhodobacterales</taxon>
        <taxon>Roseobacteraceae</taxon>
        <taxon>Sulfitobacter</taxon>
    </lineage>
</organism>
<keyword evidence="1" id="KW-0812">Transmembrane</keyword>
<protein>
    <submittedName>
        <fullName evidence="3">Flp pilus assembly protein TadG</fullName>
    </submittedName>
</protein>
<gene>
    <name evidence="3" type="ORF">SAMN04488523_10534</name>
</gene>
<dbReference type="AlphaFoldDB" id="A0A1I1XV09"/>
<accession>A0A1I1XV09</accession>